<evidence type="ECO:0000313" key="11">
    <source>
        <dbReference type="Proteomes" id="UP001485459"/>
    </source>
</evidence>
<name>A0ABZ2YMC1_9BACT</name>
<dbReference type="InterPro" id="IPR011990">
    <property type="entry name" value="TPR-like_helical_dom_sf"/>
</dbReference>
<accession>A0ABZ2YMC1</accession>
<dbReference type="InterPro" id="IPR012944">
    <property type="entry name" value="SusD_RagB_dom"/>
</dbReference>
<keyword evidence="3 7" id="KW-0732">Signal</keyword>
<dbReference type="SUPFAM" id="SSF48452">
    <property type="entry name" value="TPR-like"/>
    <property type="match status" value="1"/>
</dbReference>
<dbReference type="RefSeq" id="WP_341835786.1">
    <property type="nucleotide sequence ID" value="NZ_CP149822.1"/>
</dbReference>
<organism evidence="10 11">
    <name type="scientific">Chitinophaga pollutisoli</name>
    <dbReference type="NCBI Taxonomy" id="3133966"/>
    <lineage>
        <taxon>Bacteria</taxon>
        <taxon>Pseudomonadati</taxon>
        <taxon>Bacteroidota</taxon>
        <taxon>Chitinophagia</taxon>
        <taxon>Chitinophagales</taxon>
        <taxon>Chitinophagaceae</taxon>
        <taxon>Chitinophaga</taxon>
    </lineage>
</organism>
<evidence type="ECO:0000256" key="3">
    <source>
        <dbReference type="ARBA" id="ARBA00022729"/>
    </source>
</evidence>
<sequence>MKRITYFIYALILAATAGCDLDQGPYGSSIVSDEFYTTDEQCNGATQVAYRYINYSSWWEILNWRYLAGEASSDNGWIGNTYQPHPTYDAAAHYTIDAANDRNEAQWINLYKSIGRFNSTMEGISKAPIADASKRQYIAELKFLRAWCYFDLVRNWGGVPLVLQVLSPDKHPGRNTVQEVYAHILNDLNESAGILPKKSAYPAAERFRASRGAALTLMAKISLYMEDWAKAETYAQTVITEAEYDLEPEFSALWQYTYRNGQESIFEIMNGSSQVPALPYNEFAVMLNSPGDAGWGYYSITSDLENAYKSEGDSTRLQWTINRHGLPVAGDPNATSFDGRPFPAQAHSKSARFSRKHYVPKSQRPSNGRSALNDKILRFADVLLMHAEACAMQQKSGPALTSLRRVRDRVDLETDMGLTGWALINAVRKERRLELAYEGDRLYDIRRWKDANGVPVINGLFGPNGTFVKYNTETSTDPFETTNNTEAQNKGINYDPDIHSLWPIPASQILLSEGSVKQNPGYF</sequence>
<keyword evidence="5" id="KW-0998">Cell outer membrane</keyword>
<evidence type="ECO:0000256" key="6">
    <source>
        <dbReference type="SAM" id="MobiDB-lite"/>
    </source>
</evidence>
<evidence type="ECO:0000256" key="2">
    <source>
        <dbReference type="ARBA" id="ARBA00006275"/>
    </source>
</evidence>
<dbReference type="CDD" id="cd08977">
    <property type="entry name" value="SusD"/>
    <property type="match status" value="1"/>
</dbReference>
<evidence type="ECO:0000259" key="8">
    <source>
        <dbReference type="Pfam" id="PF07980"/>
    </source>
</evidence>
<feature type="chain" id="PRO_5045703156" evidence="7">
    <location>
        <begin position="18"/>
        <end position="523"/>
    </location>
</feature>
<dbReference type="PROSITE" id="PS51257">
    <property type="entry name" value="PROKAR_LIPOPROTEIN"/>
    <property type="match status" value="1"/>
</dbReference>
<dbReference type="Pfam" id="PF14322">
    <property type="entry name" value="SusD-like_3"/>
    <property type="match status" value="1"/>
</dbReference>
<keyword evidence="4" id="KW-0472">Membrane</keyword>
<dbReference type="InterPro" id="IPR033985">
    <property type="entry name" value="SusD-like_N"/>
</dbReference>
<evidence type="ECO:0000313" key="10">
    <source>
        <dbReference type="EMBL" id="WZN40922.1"/>
    </source>
</evidence>
<feature type="region of interest" description="Disordered" evidence="6">
    <location>
        <begin position="330"/>
        <end position="370"/>
    </location>
</feature>
<gene>
    <name evidence="10" type="ORF">WJU16_23445</name>
</gene>
<feature type="domain" description="RagB/SusD" evidence="8">
    <location>
        <begin position="346"/>
        <end position="522"/>
    </location>
</feature>
<proteinExistence type="inferred from homology"/>
<feature type="domain" description="SusD-like N-terminal" evidence="9">
    <location>
        <begin position="69"/>
        <end position="223"/>
    </location>
</feature>
<dbReference type="Pfam" id="PF07980">
    <property type="entry name" value="SusD_RagB"/>
    <property type="match status" value="1"/>
</dbReference>
<protein>
    <submittedName>
        <fullName evidence="10">RagB/SusD family nutrient uptake outer membrane protein</fullName>
    </submittedName>
</protein>
<evidence type="ECO:0000256" key="1">
    <source>
        <dbReference type="ARBA" id="ARBA00004442"/>
    </source>
</evidence>
<evidence type="ECO:0000256" key="7">
    <source>
        <dbReference type="SAM" id="SignalP"/>
    </source>
</evidence>
<dbReference type="Proteomes" id="UP001485459">
    <property type="component" value="Chromosome"/>
</dbReference>
<keyword evidence="11" id="KW-1185">Reference proteome</keyword>
<feature type="compositionally biased region" description="Basic residues" evidence="6">
    <location>
        <begin position="349"/>
        <end position="359"/>
    </location>
</feature>
<reference evidence="11" key="1">
    <citation type="submission" date="2024-03" db="EMBL/GenBank/DDBJ databases">
        <title>Chitinophaga horti sp. nov., isolated from garden soil.</title>
        <authorList>
            <person name="Lee D.S."/>
            <person name="Han D.M."/>
            <person name="Baek J.H."/>
            <person name="Choi D.G."/>
            <person name="Jeon J.H."/>
            <person name="Jeon C.O."/>
        </authorList>
    </citation>
    <scope>NUCLEOTIDE SEQUENCE [LARGE SCALE GENOMIC DNA]</scope>
    <source>
        <strain evidence="11">GPA1</strain>
    </source>
</reference>
<feature type="signal peptide" evidence="7">
    <location>
        <begin position="1"/>
        <end position="17"/>
    </location>
</feature>
<comment type="subcellular location">
    <subcellularLocation>
        <location evidence="1">Cell outer membrane</location>
    </subcellularLocation>
</comment>
<dbReference type="Gene3D" id="1.25.40.390">
    <property type="match status" value="1"/>
</dbReference>
<evidence type="ECO:0000256" key="5">
    <source>
        <dbReference type="ARBA" id="ARBA00023237"/>
    </source>
</evidence>
<dbReference type="EMBL" id="CP149822">
    <property type="protein sequence ID" value="WZN40922.1"/>
    <property type="molecule type" value="Genomic_DNA"/>
</dbReference>
<evidence type="ECO:0000259" key="9">
    <source>
        <dbReference type="Pfam" id="PF14322"/>
    </source>
</evidence>
<evidence type="ECO:0000256" key="4">
    <source>
        <dbReference type="ARBA" id="ARBA00023136"/>
    </source>
</evidence>
<comment type="similarity">
    <text evidence="2">Belongs to the SusD family.</text>
</comment>